<comment type="similarity">
    <text evidence="1">Belongs to the glycosyltransferase 2 family. WaaE/KdtX subfamily.</text>
</comment>
<comment type="caution">
    <text evidence="3">The sequence shown here is derived from an EMBL/GenBank/DDBJ whole genome shotgun (WGS) entry which is preliminary data.</text>
</comment>
<dbReference type="Gene3D" id="3.90.550.10">
    <property type="entry name" value="Spore Coat Polysaccharide Biosynthesis Protein SpsA, Chain A"/>
    <property type="match status" value="1"/>
</dbReference>
<dbReference type="SUPFAM" id="SSF53448">
    <property type="entry name" value="Nucleotide-diphospho-sugar transferases"/>
    <property type="match status" value="1"/>
</dbReference>
<proteinExistence type="inferred from homology"/>
<accession>A0ABS3AS42</accession>
<evidence type="ECO:0000256" key="1">
    <source>
        <dbReference type="ARBA" id="ARBA00038494"/>
    </source>
</evidence>
<dbReference type="PANTHER" id="PTHR43630:SF2">
    <property type="entry name" value="GLYCOSYLTRANSFERASE"/>
    <property type="match status" value="1"/>
</dbReference>
<evidence type="ECO:0000259" key="2">
    <source>
        <dbReference type="Pfam" id="PF00535"/>
    </source>
</evidence>
<gene>
    <name evidence="3" type="ORF">JYU14_03555</name>
</gene>
<evidence type="ECO:0000313" key="4">
    <source>
        <dbReference type="Proteomes" id="UP000722121"/>
    </source>
</evidence>
<dbReference type="Proteomes" id="UP000722121">
    <property type="component" value="Unassembled WGS sequence"/>
</dbReference>
<reference evidence="3 4" key="1">
    <citation type="submission" date="2021-02" db="EMBL/GenBank/DDBJ databases">
        <title>Activity-based single-cell genomes from oceanic crustal fluid captures similar information to metagenomic and metatranscriptomic surveys with orders of magnitude less sampling.</title>
        <authorList>
            <person name="D'Angelo T.S."/>
            <person name="Orcutt B.N."/>
        </authorList>
    </citation>
    <scope>NUCLEOTIDE SEQUENCE [LARGE SCALE GENOMIC DNA]</scope>
    <source>
        <strain evidence="3">AH-315-G07</strain>
    </source>
</reference>
<dbReference type="PANTHER" id="PTHR43630">
    <property type="entry name" value="POLY-BETA-1,6-N-ACETYL-D-GLUCOSAMINE SYNTHASE"/>
    <property type="match status" value="1"/>
</dbReference>
<protein>
    <submittedName>
        <fullName evidence="3">Glycosyltransferase family 2 protein</fullName>
    </submittedName>
</protein>
<evidence type="ECO:0000313" key="3">
    <source>
        <dbReference type="EMBL" id="MBN4067141.1"/>
    </source>
</evidence>
<dbReference type="InterPro" id="IPR029044">
    <property type="entry name" value="Nucleotide-diphossugar_trans"/>
</dbReference>
<sequence>MSISVTILACNAEEYIERVLSPLVLFDEVVVCDTGSTDSTVAIAEQFQNVKICHSPFVGFGKLHNTVACQASHDWILSLDSDEVMTSALIEEILSLSLDKESVYSFPFHNYFNGRWIRCCGWYPDRHIRLYHRGRTQFTENYVHEGIIARGLEEVRLLNPVRHYSYSSISDFLRKMQLYTDLFAEEYQGRKNSSLFKAITHGAFAFVKNYFFKMGCFYGYEGYLISAYQSQTAFYKYLKLMEANGKK</sequence>
<name>A0ABS3AS42_9BACT</name>
<keyword evidence="4" id="KW-1185">Reference proteome</keyword>
<dbReference type="InterPro" id="IPR001173">
    <property type="entry name" value="Glyco_trans_2-like"/>
</dbReference>
<organism evidence="3 4">
    <name type="scientific">Simkania negevensis</name>
    <dbReference type="NCBI Taxonomy" id="83561"/>
    <lineage>
        <taxon>Bacteria</taxon>
        <taxon>Pseudomonadati</taxon>
        <taxon>Chlamydiota</taxon>
        <taxon>Chlamydiia</taxon>
        <taxon>Parachlamydiales</taxon>
        <taxon>Simkaniaceae</taxon>
        <taxon>Simkania</taxon>
    </lineage>
</organism>
<dbReference type="CDD" id="cd02511">
    <property type="entry name" value="Beta4Glucosyltransferase"/>
    <property type="match status" value="1"/>
</dbReference>
<dbReference type="Pfam" id="PF00535">
    <property type="entry name" value="Glycos_transf_2"/>
    <property type="match status" value="1"/>
</dbReference>
<dbReference type="EMBL" id="JAFITR010000071">
    <property type="protein sequence ID" value="MBN4067141.1"/>
    <property type="molecule type" value="Genomic_DNA"/>
</dbReference>
<feature type="domain" description="Glycosyltransferase 2-like" evidence="2">
    <location>
        <begin position="4"/>
        <end position="124"/>
    </location>
</feature>